<dbReference type="EMBL" id="PIOD01000025">
    <property type="protein sequence ID" value="RDW15399.1"/>
    <property type="molecule type" value="Genomic_DNA"/>
</dbReference>
<proteinExistence type="predicted"/>
<keyword evidence="2" id="KW-1185">Reference proteome</keyword>
<accession>A0A3D8PJI5</accession>
<evidence type="ECO:0000313" key="2">
    <source>
        <dbReference type="Proteomes" id="UP000256520"/>
    </source>
</evidence>
<protein>
    <submittedName>
        <fullName evidence="1">Uncharacterized protein</fullName>
    </submittedName>
</protein>
<organism evidence="1 2">
    <name type="scientific">Oceanobacillus chungangensis</name>
    <dbReference type="NCBI Taxonomy" id="1229152"/>
    <lineage>
        <taxon>Bacteria</taxon>
        <taxon>Bacillati</taxon>
        <taxon>Bacillota</taxon>
        <taxon>Bacilli</taxon>
        <taxon>Bacillales</taxon>
        <taxon>Bacillaceae</taxon>
        <taxon>Oceanobacillus</taxon>
    </lineage>
</organism>
<reference evidence="2" key="1">
    <citation type="submission" date="2017-11" db="EMBL/GenBank/DDBJ databases">
        <authorList>
            <person name="Zhu W."/>
        </authorList>
    </citation>
    <scope>NUCLEOTIDE SEQUENCE [LARGE SCALE GENOMIC DNA]</scope>
    <source>
        <strain evidence="2">CAU 1051</strain>
    </source>
</reference>
<evidence type="ECO:0000313" key="1">
    <source>
        <dbReference type="EMBL" id="RDW15399.1"/>
    </source>
</evidence>
<name>A0A3D8PJI5_9BACI</name>
<comment type="caution">
    <text evidence="1">The sequence shown here is derived from an EMBL/GenBank/DDBJ whole genome shotgun (WGS) entry which is preliminary data.</text>
</comment>
<gene>
    <name evidence="1" type="ORF">CWR45_16560</name>
</gene>
<dbReference type="RefSeq" id="WP_115750963.1">
    <property type="nucleotide sequence ID" value="NZ_PIOD01000025.1"/>
</dbReference>
<sequence length="100" mass="10746">MDIQLIPFARFRASIARLSGAVARFGASIARLSGAVARFGTSVARLSGAVARFRASVARLSGAEGYIKKRIDFKLEKSIRPSNIAIIKSSLTYSHIPVPL</sequence>
<dbReference type="AlphaFoldDB" id="A0A3D8PJI5"/>
<dbReference type="Proteomes" id="UP000256520">
    <property type="component" value="Unassembled WGS sequence"/>
</dbReference>